<feature type="compositionally biased region" description="Polar residues" evidence="3">
    <location>
        <begin position="957"/>
        <end position="967"/>
    </location>
</feature>
<keyword evidence="1" id="KW-0934">Plastid</keyword>
<dbReference type="SUPFAM" id="SSF52540">
    <property type="entry name" value="P-loop containing nucleoside triphosphate hydrolases"/>
    <property type="match status" value="1"/>
</dbReference>
<dbReference type="EMBL" id="CM035419">
    <property type="protein sequence ID" value="KAH7414962.1"/>
    <property type="molecule type" value="Genomic_DNA"/>
</dbReference>
<feature type="coiled-coil region" evidence="2">
    <location>
        <begin position="994"/>
        <end position="1028"/>
    </location>
</feature>
<reference evidence="4" key="1">
    <citation type="submission" date="2021-08" db="EMBL/GenBank/DDBJ databases">
        <title>WGS assembly of Ceratopteris richardii.</title>
        <authorList>
            <person name="Marchant D.B."/>
            <person name="Chen G."/>
            <person name="Jenkins J."/>
            <person name="Shu S."/>
            <person name="Leebens-Mack J."/>
            <person name="Grimwood J."/>
            <person name="Schmutz J."/>
            <person name="Soltis P."/>
            <person name="Soltis D."/>
            <person name="Chen Z.-H."/>
        </authorList>
    </citation>
    <scope>NUCLEOTIDE SEQUENCE</scope>
    <source>
        <strain evidence="4">Whitten #5841</strain>
        <tissue evidence="4">Leaf</tissue>
    </source>
</reference>
<dbReference type="AlphaFoldDB" id="A0A8T2T9Z9"/>
<dbReference type="PANTHER" id="PTHR47679:SF1">
    <property type="entry name" value="PROTEIN TORNADO 1"/>
    <property type="match status" value="1"/>
</dbReference>
<evidence type="ECO:0000256" key="1">
    <source>
        <dbReference type="ARBA" id="ARBA00022528"/>
    </source>
</evidence>
<keyword evidence="5" id="KW-1185">Reference proteome</keyword>
<feature type="region of interest" description="Disordered" evidence="3">
    <location>
        <begin position="955"/>
        <end position="985"/>
    </location>
</feature>
<dbReference type="InterPro" id="IPR027417">
    <property type="entry name" value="P-loop_NTPase"/>
</dbReference>
<evidence type="ECO:0000313" key="4">
    <source>
        <dbReference type="EMBL" id="KAH7414962.1"/>
    </source>
</evidence>
<sequence length="1247" mass="141771">MLRLWTDAVQKSEDALVRSGCKSWCHFLRSSSLRNRSELSIILVDDGETVPDLFEIFSSTPTVKWGVNSLLIRISAASDFVAALCAVASVPRLDRLGLLVRHCFLGEHRTWECVLDLPTIEDAVTSWGVNASPQRYIEEILGSGTGGCMTAIALGLRHVIRSIRTPLLAFEFPYPLQYAANSARNQNFATLLLKDLTENTFLTDFYFFQRYGRQPSKIWGILISSHPSLISFYFWTNFSIFGAELNDILDSLPISSEFTSITLRCPEFVLCSVPRILDALRQCHTFHDLRLIGSPLQGHPSIAAQLARNKKNADLQYLSKASERPSALRVYLCGLPFSGKTTISKSLANCCDAKSRRMFGKFQKFSTSSHQVSRTRGIEVTVMQKRQDDSIRIIVWDLAGQPEFHAFHDSMLPDMGDLAISPLFLFVWSPFDLDNSGDVCVDQNGRRKMKSKDEFKHDLKYWLRFVTSKASPSERFKPKIFVAITRKDLLPKENMSLWLKSDLEMVQNEFKDYIEVDIKEGVFEIDARDSKSIASLNSRIFSVAKTILDDAPLEISICKKTRVFLQNLMDRHQLPPIMYKEELQRLFCNENPVFESQIIFDAFARCLVASGDILFYTSADLVVLDVQWFCNKVMGHLLYFNVKSDLIDCSDGFFNRHHLEAMLETHMKKVNRPSGFMFRRKQIPARKLEGTLLSQLLIALKLACPVDYQNEDSKLFIPISLSGNKRGSAILESHHLRLDEGSLIVGRRLSLKDKLRTFFTPGVFPLLQVTFYNHFMPQEIHVKLAQDSISFAWDGAEVLIEFCRVEGFDYFIDVLLSFQNKELDEALKWMNEKVLLKMGEVFADSRGIPGAEIMYDVIQPACIKSSAVANARIVVSVDRLTRILRQELERRETKIMDDGCINVLYTWQTRPAIHEPIQNLLGSAEVMKVVEEHEGFLRTAAADFLHADRIEDENIDIGSSQPESSSAIRDDAGKPRFGKTPSSKERESMYCALNAKMDKHFQRLDRRLESMERDLKTMMNRIEDLRSTVLSGLEKSFRFLEETEAGRLPRIFVLAEDDGIVRTLVTKITRNLQRYRLHLLCECPNEPLHIVEGDYGLKITALDDGLLKRGLPYLKLLLKIAFLAVTTSAHIACGAGNIVPDFTKVLSNIVDPPSSAGYQASSCLAEMAADTVESMMPSVTFEDTSKLPTSYNFQEGQQWLRDVLNRHRCLSGEDIYRTFGLRRIRCSNKRVTWVCDAHYSRGTPYPA</sequence>
<comment type="caution">
    <text evidence="4">The sequence shown here is derived from an EMBL/GenBank/DDBJ whole genome shotgun (WGS) entry which is preliminary data.</text>
</comment>
<dbReference type="Proteomes" id="UP000825935">
    <property type="component" value="Chromosome 14"/>
</dbReference>
<name>A0A8T2T9Z9_CERRI</name>
<dbReference type="OMA" id="VHIWGRG"/>
<protein>
    <submittedName>
        <fullName evidence="4">Uncharacterized protein</fullName>
    </submittedName>
</protein>
<proteinExistence type="predicted"/>
<evidence type="ECO:0000256" key="2">
    <source>
        <dbReference type="SAM" id="Coils"/>
    </source>
</evidence>
<evidence type="ECO:0000313" key="5">
    <source>
        <dbReference type="Proteomes" id="UP000825935"/>
    </source>
</evidence>
<dbReference type="Gene3D" id="3.40.50.300">
    <property type="entry name" value="P-loop containing nucleotide triphosphate hydrolases"/>
    <property type="match status" value="1"/>
</dbReference>
<evidence type="ECO:0000256" key="3">
    <source>
        <dbReference type="SAM" id="MobiDB-lite"/>
    </source>
</evidence>
<keyword evidence="2" id="KW-0175">Coiled coil</keyword>
<dbReference type="OrthoDB" id="968660at2759"/>
<keyword evidence="1" id="KW-0150">Chloroplast</keyword>
<gene>
    <name evidence="4" type="ORF">KP509_14G020700</name>
</gene>
<organism evidence="4 5">
    <name type="scientific">Ceratopteris richardii</name>
    <name type="common">Triangle waterfern</name>
    <dbReference type="NCBI Taxonomy" id="49495"/>
    <lineage>
        <taxon>Eukaryota</taxon>
        <taxon>Viridiplantae</taxon>
        <taxon>Streptophyta</taxon>
        <taxon>Embryophyta</taxon>
        <taxon>Tracheophyta</taxon>
        <taxon>Polypodiopsida</taxon>
        <taxon>Polypodiidae</taxon>
        <taxon>Polypodiales</taxon>
        <taxon>Pteridineae</taxon>
        <taxon>Pteridaceae</taxon>
        <taxon>Parkerioideae</taxon>
        <taxon>Ceratopteris</taxon>
    </lineage>
</organism>
<accession>A0A8T2T9Z9</accession>
<dbReference type="PANTHER" id="PTHR47679">
    <property type="entry name" value="PROTEIN TORNADO 1"/>
    <property type="match status" value="1"/>
</dbReference>